<proteinExistence type="inferred from homology"/>
<dbReference type="PROSITE" id="PS00086">
    <property type="entry name" value="CYTOCHROME_P450"/>
    <property type="match status" value="1"/>
</dbReference>
<keyword evidence="10 13" id="KW-0408">Iron</keyword>
<feature type="binding site" description="axial binding residue" evidence="13">
    <location>
        <position position="228"/>
    </location>
    <ligand>
        <name>heme</name>
        <dbReference type="ChEBI" id="CHEBI:30413"/>
    </ligand>
    <ligandPart>
        <name>Fe</name>
        <dbReference type="ChEBI" id="CHEBI:18248"/>
    </ligandPart>
</feature>
<dbReference type="InterPro" id="IPR001128">
    <property type="entry name" value="Cyt_P450"/>
</dbReference>
<evidence type="ECO:0000256" key="1">
    <source>
        <dbReference type="ARBA" id="ARBA00001971"/>
    </source>
</evidence>
<keyword evidence="8" id="KW-0492">Microsome</keyword>
<evidence type="ECO:0000256" key="9">
    <source>
        <dbReference type="ARBA" id="ARBA00023002"/>
    </source>
</evidence>
<gene>
    <name evidence="15" type="ORF">ONB1V03_LOCUS13536</name>
</gene>
<organism evidence="15">
    <name type="scientific">Oppiella nova</name>
    <dbReference type="NCBI Taxonomy" id="334625"/>
    <lineage>
        <taxon>Eukaryota</taxon>
        <taxon>Metazoa</taxon>
        <taxon>Ecdysozoa</taxon>
        <taxon>Arthropoda</taxon>
        <taxon>Chelicerata</taxon>
        <taxon>Arachnida</taxon>
        <taxon>Acari</taxon>
        <taxon>Acariformes</taxon>
        <taxon>Sarcoptiformes</taxon>
        <taxon>Oribatida</taxon>
        <taxon>Brachypylina</taxon>
        <taxon>Oppioidea</taxon>
        <taxon>Oppiidae</taxon>
        <taxon>Oppiella</taxon>
    </lineage>
</organism>
<sequence length="284" mass="32078">MRRVLADRKAQGSLGKGQYNDFIQLLLDADVTVDRDEKVDNDGDNQASEWLANTTETTAQSDRHLFNNTNKRLSEPEIYGTAMTFFFAGFSTTPSALAFCAYELALNPDIQQKLYDEINGAIDSDGEIPYDALTTRLPYLDAVVTESIRLHPSSLRLRRNAGADYELEGTGITLKAGEDIDIPVFALHYSPDYWPNPYKFDPDRFMPDNRHLNHTYAYLPFGTGPRGCVGVRFAMLAVKLCLSYAVAKYRFVRCADTQVPVRYEHVLRFPSARSCCVAIENRLY</sequence>
<dbReference type="PRINTS" id="PR00463">
    <property type="entry name" value="EP450I"/>
</dbReference>
<keyword evidence="5 13" id="KW-0349">Heme</keyword>
<evidence type="ECO:0000256" key="12">
    <source>
        <dbReference type="ARBA" id="ARBA00023136"/>
    </source>
</evidence>
<evidence type="ECO:0000256" key="10">
    <source>
        <dbReference type="ARBA" id="ARBA00023004"/>
    </source>
</evidence>
<dbReference type="PANTHER" id="PTHR24292:SF54">
    <property type="entry name" value="CYP9F3-RELATED"/>
    <property type="match status" value="1"/>
</dbReference>
<evidence type="ECO:0000256" key="5">
    <source>
        <dbReference type="ARBA" id="ARBA00022617"/>
    </source>
</evidence>
<evidence type="ECO:0000256" key="14">
    <source>
        <dbReference type="RuleBase" id="RU000461"/>
    </source>
</evidence>
<evidence type="ECO:0000256" key="4">
    <source>
        <dbReference type="ARBA" id="ARBA00010617"/>
    </source>
</evidence>
<evidence type="ECO:0000256" key="3">
    <source>
        <dbReference type="ARBA" id="ARBA00004406"/>
    </source>
</evidence>
<dbReference type="InterPro" id="IPR050476">
    <property type="entry name" value="Insect_CytP450_Detox"/>
</dbReference>
<dbReference type="GO" id="GO:0005789">
    <property type="term" value="C:endoplasmic reticulum membrane"/>
    <property type="evidence" value="ECO:0007669"/>
    <property type="project" value="UniProtKB-SubCell"/>
</dbReference>
<reference evidence="15" key="1">
    <citation type="submission" date="2020-11" db="EMBL/GenBank/DDBJ databases">
        <authorList>
            <person name="Tran Van P."/>
        </authorList>
    </citation>
    <scope>NUCLEOTIDE SEQUENCE</scope>
</reference>
<dbReference type="GO" id="GO:0004497">
    <property type="term" value="F:monooxygenase activity"/>
    <property type="evidence" value="ECO:0007669"/>
    <property type="project" value="UniProtKB-KW"/>
</dbReference>
<dbReference type="EMBL" id="CAJPVJ010011969">
    <property type="protein sequence ID" value="CAG2174087.1"/>
    <property type="molecule type" value="Genomic_DNA"/>
</dbReference>
<evidence type="ECO:0000313" key="16">
    <source>
        <dbReference type="Proteomes" id="UP000728032"/>
    </source>
</evidence>
<keyword evidence="12" id="KW-0472">Membrane</keyword>
<dbReference type="GO" id="GO:0005506">
    <property type="term" value="F:iron ion binding"/>
    <property type="evidence" value="ECO:0007669"/>
    <property type="project" value="InterPro"/>
</dbReference>
<dbReference type="AlphaFoldDB" id="A0A7R9QTR9"/>
<keyword evidence="6 13" id="KW-0479">Metal-binding</keyword>
<evidence type="ECO:0000256" key="2">
    <source>
        <dbReference type="ARBA" id="ARBA00004174"/>
    </source>
</evidence>
<dbReference type="GO" id="GO:0020037">
    <property type="term" value="F:heme binding"/>
    <property type="evidence" value="ECO:0007669"/>
    <property type="project" value="InterPro"/>
</dbReference>
<keyword evidence="16" id="KW-1185">Reference proteome</keyword>
<keyword evidence="9 14" id="KW-0560">Oxidoreductase</keyword>
<dbReference type="InterPro" id="IPR002401">
    <property type="entry name" value="Cyt_P450_E_grp-I"/>
</dbReference>
<comment type="subcellular location">
    <subcellularLocation>
        <location evidence="3">Endoplasmic reticulum membrane</location>
        <topology evidence="3">Peripheral membrane protein</topology>
    </subcellularLocation>
    <subcellularLocation>
        <location evidence="2">Microsome membrane</location>
        <topology evidence="2">Peripheral membrane protein</topology>
    </subcellularLocation>
</comment>
<evidence type="ECO:0000313" key="15">
    <source>
        <dbReference type="EMBL" id="CAD7656900.1"/>
    </source>
</evidence>
<keyword evidence="7" id="KW-0256">Endoplasmic reticulum</keyword>
<evidence type="ECO:0000256" key="11">
    <source>
        <dbReference type="ARBA" id="ARBA00023033"/>
    </source>
</evidence>
<dbReference type="Proteomes" id="UP000728032">
    <property type="component" value="Unassembled WGS sequence"/>
</dbReference>
<evidence type="ECO:0000256" key="7">
    <source>
        <dbReference type="ARBA" id="ARBA00022824"/>
    </source>
</evidence>
<dbReference type="Gene3D" id="1.10.630.10">
    <property type="entry name" value="Cytochrome P450"/>
    <property type="match status" value="1"/>
</dbReference>
<name>A0A7R9QTR9_9ACAR</name>
<dbReference type="PANTHER" id="PTHR24292">
    <property type="entry name" value="CYTOCHROME P450"/>
    <property type="match status" value="1"/>
</dbReference>
<dbReference type="InterPro" id="IPR036396">
    <property type="entry name" value="Cyt_P450_sf"/>
</dbReference>
<dbReference type="OrthoDB" id="7779621at2759"/>
<dbReference type="InterPro" id="IPR017972">
    <property type="entry name" value="Cyt_P450_CS"/>
</dbReference>
<dbReference type="PRINTS" id="PR00385">
    <property type="entry name" value="P450"/>
</dbReference>
<evidence type="ECO:0000256" key="13">
    <source>
        <dbReference type="PIRSR" id="PIRSR602401-1"/>
    </source>
</evidence>
<keyword evidence="11 14" id="KW-0503">Monooxygenase</keyword>
<dbReference type="Pfam" id="PF00067">
    <property type="entry name" value="p450"/>
    <property type="match status" value="1"/>
</dbReference>
<evidence type="ECO:0008006" key="17">
    <source>
        <dbReference type="Google" id="ProtNLM"/>
    </source>
</evidence>
<dbReference type="GO" id="GO:0016705">
    <property type="term" value="F:oxidoreductase activity, acting on paired donors, with incorporation or reduction of molecular oxygen"/>
    <property type="evidence" value="ECO:0007669"/>
    <property type="project" value="InterPro"/>
</dbReference>
<dbReference type="SUPFAM" id="SSF48264">
    <property type="entry name" value="Cytochrome P450"/>
    <property type="match status" value="1"/>
</dbReference>
<comment type="cofactor">
    <cofactor evidence="1 13">
        <name>heme</name>
        <dbReference type="ChEBI" id="CHEBI:30413"/>
    </cofactor>
</comment>
<evidence type="ECO:0000256" key="8">
    <source>
        <dbReference type="ARBA" id="ARBA00022848"/>
    </source>
</evidence>
<dbReference type="EMBL" id="OC926794">
    <property type="protein sequence ID" value="CAD7656900.1"/>
    <property type="molecule type" value="Genomic_DNA"/>
</dbReference>
<comment type="similarity">
    <text evidence="4 14">Belongs to the cytochrome P450 family.</text>
</comment>
<accession>A0A7R9QTR9</accession>
<protein>
    <recommendedName>
        <fullName evidence="17">Cytochrome P450</fullName>
    </recommendedName>
</protein>
<evidence type="ECO:0000256" key="6">
    <source>
        <dbReference type="ARBA" id="ARBA00022723"/>
    </source>
</evidence>